<dbReference type="Proteomes" id="UP000001067">
    <property type="component" value="Unassembled WGS sequence"/>
</dbReference>
<name>E3S197_PYRTT</name>
<reference evidence="1 2" key="1">
    <citation type="journal article" date="2010" name="Genome Biol.">
        <title>A first genome assembly of the barley fungal pathogen Pyrenophora teres f. teres.</title>
        <authorList>
            <person name="Ellwood S.R."/>
            <person name="Liu Z."/>
            <person name="Syme R.A."/>
            <person name="Lai Z."/>
            <person name="Hane J.K."/>
            <person name="Keiper F."/>
            <person name="Moffat C.S."/>
            <person name="Oliver R.P."/>
            <person name="Friesen T.L."/>
        </authorList>
    </citation>
    <scope>NUCLEOTIDE SEQUENCE [LARGE SCALE GENOMIC DNA]</scope>
    <source>
        <strain evidence="1 2">0-1</strain>
    </source>
</reference>
<organism evidence="2">
    <name type="scientific">Pyrenophora teres f. teres (strain 0-1)</name>
    <name type="common">Barley net blotch fungus</name>
    <name type="synonym">Drechslera teres f. teres</name>
    <dbReference type="NCBI Taxonomy" id="861557"/>
    <lineage>
        <taxon>Eukaryota</taxon>
        <taxon>Fungi</taxon>
        <taxon>Dikarya</taxon>
        <taxon>Ascomycota</taxon>
        <taxon>Pezizomycotina</taxon>
        <taxon>Dothideomycetes</taxon>
        <taxon>Pleosporomycetidae</taxon>
        <taxon>Pleosporales</taxon>
        <taxon>Pleosporineae</taxon>
        <taxon>Pleosporaceae</taxon>
        <taxon>Pyrenophora</taxon>
    </lineage>
</organism>
<dbReference type="AlphaFoldDB" id="E3S197"/>
<dbReference type="KEGG" id="pte:PTT_15963"/>
<accession>E3S197</accession>
<evidence type="ECO:0000313" key="2">
    <source>
        <dbReference type="Proteomes" id="UP000001067"/>
    </source>
</evidence>
<protein>
    <submittedName>
        <fullName evidence="1">Uncharacterized protein</fullName>
    </submittedName>
</protein>
<gene>
    <name evidence="1" type="ORF">PTT_15963</name>
</gene>
<evidence type="ECO:0000313" key="1">
    <source>
        <dbReference type="EMBL" id="EFQ88235.1"/>
    </source>
</evidence>
<keyword evidence="2" id="KW-1185">Reference proteome</keyword>
<sequence length="72" mass="7886">MARHVEDVRKLFKDFLIGGRSPEAITNDQARPALALQVELKREKPDMIKSISVSLGPEDTKIKIVDGASALA</sequence>
<proteinExistence type="predicted"/>
<dbReference type="EMBL" id="GL536519">
    <property type="protein sequence ID" value="EFQ88235.1"/>
    <property type="molecule type" value="Genomic_DNA"/>
</dbReference>
<dbReference type="HOGENOM" id="CLU_2723437_0_0_1"/>